<keyword evidence="2" id="KW-1185">Reference proteome</keyword>
<sequence length="132" mass="13855">MARNPDLPLVYSCSGCSSAAQLANAVAVRLDRRGHAEMSCIAGVGGDVRSLVRTAQSGRPIVAIDGCALACVRNCLARQGVTPTVHHELGQVGVRKRYGADFDPADADRVFQLVRDGLPGAAIRAVMEDEPA</sequence>
<dbReference type="Pfam" id="PF08859">
    <property type="entry name" value="DGC"/>
    <property type="match status" value="1"/>
</dbReference>
<dbReference type="PIRSF" id="PIRSF037181">
    <property type="entry name" value="DGC"/>
    <property type="match status" value="1"/>
</dbReference>
<comment type="caution">
    <text evidence="1">The sequence shown here is derived from an EMBL/GenBank/DDBJ whole genome shotgun (WGS) entry which is preliminary data.</text>
</comment>
<evidence type="ECO:0000313" key="2">
    <source>
        <dbReference type="Proteomes" id="UP000239772"/>
    </source>
</evidence>
<dbReference type="InterPro" id="IPR014958">
    <property type="entry name" value="DGC"/>
</dbReference>
<evidence type="ECO:0000313" key="1">
    <source>
        <dbReference type="EMBL" id="PSC07050.1"/>
    </source>
</evidence>
<gene>
    <name evidence="1" type="ORF">SLNSH_01355</name>
</gene>
<proteinExistence type="predicted"/>
<dbReference type="AlphaFoldDB" id="A0A2T1HZP6"/>
<protein>
    <submittedName>
        <fullName evidence="1">Zinc-binding protein</fullName>
    </submittedName>
</protein>
<organism evidence="1 2">
    <name type="scientific">Alsobacter soli</name>
    <dbReference type="NCBI Taxonomy" id="2109933"/>
    <lineage>
        <taxon>Bacteria</taxon>
        <taxon>Pseudomonadati</taxon>
        <taxon>Pseudomonadota</taxon>
        <taxon>Alphaproteobacteria</taxon>
        <taxon>Hyphomicrobiales</taxon>
        <taxon>Alsobacteraceae</taxon>
        <taxon>Alsobacter</taxon>
    </lineage>
</organism>
<reference evidence="2" key="1">
    <citation type="submission" date="2018-03" db="EMBL/GenBank/DDBJ databases">
        <authorList>
            <person name="Sun L."/>
            <person name="Liu H."/>
            <person name="Chen W."/>
            <person name="Huang K."/>
            <person name="Liu W."/>
            <person name="Gao X."/>
        </authorList>
    </citation>
    <scope>NUCLEOTIDE SEQUENCE [LARGE SCALE GENOMIC DNA]</scope>
    <source>
        <strain evidence="2">SH9</strain>
    </source>
</reference>
<accession>A0A2T1HZP6</accession>
<dbReference type="OrthoDB" id="2111735at2"/>
<dbReference type="EMBL" id="PVZS01000001">
    <property type="protein sequence ID" value="PSC07050.1"/>
    <property type="molecule type" value="Genomic_DNA"/>
</dbReference>
<name>A0A2T1HZP6_9HYPH</name>
<dbReference type="Proteomes" id="UP000239772">
    <property type="component" value="Unassembled WGS sequence"/>
</dbReference>
<dbReference type="RefSeq" id="WP_106334835.1">
    <property type="nucleotide sequence ID" value="NZ_PVZS01000001.1"/>
</dbReference>